<evidence type="ECO:0000259" key="3">
    <source>
        <dbReference type="Pfam" id="PF14905"/>
    </source>
</evidence>
<dbReference type="InterPro" id="IPR013784">
    <property type="entry name" value="Carb-bd-like_fold"/>
</dbReference>
<dbReference type="InterPro" id="IPR041700">
    <property type="entry name" value="OMP_b-brl_3"/>
</dbReference>
<dbReference type="PANTHER" id="PTHR40980">
    <property type="entry name" value="PLUG DOMAIN-CONTAINING PROTEIN"/>
    <property type="match status" value="1"/>
</dbReference>
<dbReference type="RefSeq" id="WP_191191965.1">
    <property type="nucleotide sequence ID" value="NZ_JACWMY010000019.1"/>
</dbReference>
<evidence type="ECO:0000313" key="5">
    <source>
        <dbReference type="Proteomes" id="UP000606600"/>
    </source>
</evidence>
<keyword evidence="2" id="KW-0732">Signal</keyword>
<dbReference type="Pfam" id="PF14905">
    <property type="entry name" value="OMP_b-brl_3"/>
    <property type="match status" value="1"/>
</dbReference>
<feature type="chain" id="PRO_5046033229" evidence="2">
    <location>
        <begin position="20"/>
        <end position="806"/>
    </location>
</feature>
<evidence type="ECO:0000256" key="2">
    <source>
        <dbReference type="SAM" id="SignalP"/>
    </source>
</evidence>
<accession>A0ABR7WYF8</accession>
<feature type="compositionally biased region" description="Low complexity" evidence="1">
    <location>
        <begin position="231"/>
        <end position="242"/>
    </location>
</feature>
<dbReference type="Gene3D" id="2.60.40.1120">
    <property type="entry name" value="Carboxypeptidase-like, regulatory domain"/>
    <property type="match status" value="1"/>
</dbReference>
<dbReference type="Pfam" id="PF13620">
    <property type="entry name" value="CarboxypepD_reg"/>
    <property type="match status" value="1"/>
</dbReference>
<dbReference type="Gene3D" id="2.170.130.10">
    <property type="entry name" value="TonB-dependent receptor, plug domain"/>
    <property type="match status" value="1"/>
</dbReference>
<reference evidence="4 5" key="1">
    <citation type="submission" date="2020-09" db="EMBL/GenBank/DDBJ databases">
        <title>Novel species of Mucilaginibacter isolated from a glacier on the Tibetan Plateau.</title>
        <authorList>
            <person name="Liu Q."/>
            <person name="Xin Y.-H."/>
        </authorList>
    </citation>
    <scope>NUCLEOTIDE SEQUENCE [LARGE SCALE GENOMIC DNA]</scope>
    <source>
        <strain evidence="4 5">ZT4R22</strain>
    </source>
</reference>
<keyword evidence="4" id="KW-0675">Receptor</keyword>
<name>A0ABR7WYF8_9SPHI</name>
<feature type="domain" description="Outer membrane protein beta-barrel" evidence="3">
    <location>
        <begin position="379"/>
        <end position="782"/>
    </location>
</feature>
<feature type="signal peptide" evidence="2">
    <location>
        <begin position="1"/>
        <end position="19"/>
    </location>
</feature>
<feature type="region of interest" description="Disordered" evidence="1">
    <location>
        <begin position="229"/>
        <end position="256"/>
    </location>
</feature>
<comment type="caution">
    <text evidence="4">The sequence shown here is derived from an EMBL/GenBank/DDBJ whole genome shotgun (WGS) entry which is preliminary data.</text>
</comment>
<gene>
    <name evidence="4" type="ORF">IDJ77_26195</name>
</gene>
<dbReference type="EMBL" id="JACWMY010000019">
    <property type="protein sequence ID" value="MBD1367330.1"/>
    <property type="molecule type" value="Genomic_DNA"/>
</dbReference>
<dbReference type="SUPFAM" id="SSF49452">
    <property type="entry name" value="Starch-binding domain-like"/>
    <property type="match status" value="1"/>
</dbReference>
<evidence type="ECO:0000313" key="4">
    <source>
        <dbReference type="EMBL" id="MBD1367330.1"/>
    </source>
</evidence>
<dbReference type="SUPFAM" id="SSF56935">
    <property type="entry name" value="Porins"/>
    <property type="match status" value="1"/>
</dbReference>
<dbReference type="Proteomes" id="UP000606600">
    <property type="component" value="Unassembled WGS sequence"/>
</dbReference>
<keyword evidence="5" id="KW-1185">Reference proteome</keyword>
<proteinExistence type="predicted"/>
<evidence type="ECO:0000256" key="1">
    <source>
        <dbReference type="SAM" id="MobiDB-lite"/>
    </source>
</evidence>
<sequence>MKTLSTLLIAMLFNLSAHSQISGKLVSTGGEAVGFATVSILKNPDSSAVRSVLSDESGNFVLNGLPNGNYILKVSSLGYATWFSHSFVLNAAQPNYNAGIIILTAASKQLGEVLIRARKPLVQQLAGGLQVNVQSSLMAKGSSVLQVLQRSPGVVIDPQHSGISLNGKSGVMVMLDGKLLRLTTAQVSALLNGMSADDVDKIELLSTPPARYDADGNAGLINIVSKKNKKTGTSGSVSASAGYGKGEKGSTDLNLNHNSRKWSQRLSYSYYRSRSYALLQAEGTENVGIIGGQTAFHYNGESKPLSNYHGFGGGLDFRPDSAITIGGSVYYDITIDQNNNHNFGNYLLPDTNLVFDSQLAGNNHTRYLHPSLYLEQNISKDQKLNIDLDYFSHNSNGLTQIQSNFSNSLFGEIQRNVANANIKVGVVKLDYTNTFSKQLRLESGLKSTYTRSRSTAGIEKLVGDKWVNIGAGTSNDLGTKEFIGAAYTIINWQPDSLFNISAGARYEYSRNSTDQSLNAAYLIDRRLSKLFPSVFLTRKLNTSDELQLSYTERVTRPSFADLASYVSYNDPVSVFTGNPGLKPTITHNLKLAFNRGDYLFALMYSRDINPILGTQIMPGPTAGLVYLIPENADLQNNITFQATIPIKATPWWEMSYGFLGGVHHYEISYFPQLLKKTYFGYNLNFTESFKLPRNYALELSGYYNSSAYDSNYRSAGNGVVNFGFKKELSGQSGTLQLSVSDVFSTAIYRGQMGLLTTDAFNSKVRVNYNPESRSFPIIKLSYSRSLGSNNKASRKNSGTNDEQKRL</sequence>
<protein>
    <submittedName>
        <fullName evidence="4">TonB-dependent receptor</fullName>
    </submittedName>
</protein>
<dbReference type="InterPro" id="IPR037066">
    <property type="entry name" value="Plug_dom_sf"/>
</dbReference>
<dbReference type="PANTHER" id="PTHR40980:SF4">
    <property type="entry name" value="TONB-DEPENDENT RECEPTOR-LIKE BETA-BARREL DOMAIN-CONTAINING PROTEIN"/>
    <property type="match status" value="1"/>
</dbReference>
<organism evidence="4 5">
    <name type="scientific">Mucilaginibacter pankratovii</name>
    <dbReference type="NCBI Taxonomy" id="2772110"/>
    <lineage>
        <taxon>Bacteria</taxon>
        <taxon>Pseudomonadati</taxon>
        <taxon>Bacteroidota</taxon>
        <taxon>Sphingobacteriia</taxon>
        <taxon>Sphingobacteriales</taxon>
        <taxon>Sphingobacteriaceae</taxon>
        <taxon>Mucilaginibacter</taxon>
    </lineage>
</organism>